<comment type="caution">
    <text evidence="2">The sequence shown here is derived from an EMBL/GenBank/DDBJ whole genome shotgun (WGS) entry which is preliminary data.</text>
</comment>
<dbReference type="Gene3D" id="3.30.420.10">
    <property type="entry name" value="Ribonuclease H-like superfamily/Ribonuclease H"/>
    <property type="match status" value="1"/>
</dbReference>
<gene>
    <name evidence="2" type="ORF">LY11_05308</name>
</gene>
<dbReference type="PANTHER" id="PTHR35004">
    <property type="entry name" value="TRANSPOSASE RV3428C-RELATED"/>
    <property type="match status" value="1"/>
</dbReference>
<dbReference type="InterPro" id="IPR001584">
    <property type="entry name" value="Integrase_cat-core"/>
</dbReference>
<dbReference type="AlphaFoldDB" id="A0A327RQS0"/>
<dbReference type="Proteomes" id="UP000249754">
    <property type="component" value="Unassembled WGS sequence"/>
</dbReference>
<dbReference type="OrthoDB" id="3193769at2"/>
<organism evidence="2 3">
    <name type="scientific">Pedobacter cryoconitis</name>
    <dbReference type="NCBI Taxonomy" id="188932"/>
    <lineage>
        <taxon>Bacteria</taxon>
        <taxon>Pseudomonadati</taxon>
        <taxon>Bacteroidota</taxon>
        <taxon>Sphingobacteriia</taxon>
        <taxon>Sphingobacteriales</taxon>
        <taxon>Sphingobacteriaceae</taxon>
        <taxon>Pedobacter</taxon>
    </lineage>
</organism>
<dbReference type="PANTHER" id="PTHR35004:SF6">
    <property type="entry name" value="TRANSPOSASE"/>
    <property type="match status" value="1"/>
</dbReference>
<feature type="domain" description="Integrase catalytic" evidence="1">
    <location>
        <begin position="129"/>
        <end position="305"/>
    </location>
</feature>
<evidence type="ECO:0000313" key="2">
    <source>
        <dbReference type="EMBL" id="RAJ19239.1"/>
    </source>
</evidence>
<dbReference type="GO" id="GO:0003676">
    <property type="term" value="F:nucleic acid binding"/>
    <property type="evidence" value="ECO:0007669"/>
    <property type="project" value="InterPro"/>
</dbReference>
<proteinExistence type="predicted"/>
<name>A0A327RQS0_9SPHI</name>
<dbReference type="InterPro" id="IPR012337">
    <property type="entry name" value="RNaseH-like_sf"/>
</dbReference>
<dbReference type="PROSITE" id="PS50994">
    <property type="entry name" value="INTEGRASE"/>
    <property type="match status" value="1"/>
</dbReference>
<dbReference type="EMBL" id="QLLR01000071">
    <property type="protein sequence ID" value="RAJ19239.1"/>
    <property type="molecule type" value="Genomic_DNA"/>
</dbReference>
<reference evidence="2 3" key="1">
    <citation type="submission" date="2018-06" db="EMBL/GenBank/DDBJ databases">
        <title>Genomic Encyclopedia of Archaeal and Bacterial Type Strains, Phase II (KMG-II): from individual species to whole genera.</title>
        <authorList>
            <person name="Goeker M."/>
        </authorList>
    </citation>
    <scope>NUCLEOTIDE SEQUENCE [LARGE SCALE GENOMIC DNA]</scope>
    <source>
        <strain evidence="2 3">DSM 14825</strain>
    </source>
</reference>
<evidence type="ECO:0000259" key="1">
    <source>
        <dbReference type="PROSITE" id="PS50994"/>
    </source>
</evidence>
<protein>
    <submittedName>
        <fullName evidence="2">Transposase</fullName>
    </submittedName>
</protein>
<dbReference type="NCBIfam" id="NF033546">
    <property type="entry name" value="transpos_IS21"/>
    <property type="match status" value="1"/>
</dbReference>
<dbReference type="GO" id="GO:0015074">
    <property type="term" value="P:DNA integration"/>
    <property type="evidence" value="ECO:0007669"/>
    <property type="project" value="InterPro"/>
</dbReference>
<evidence type="ECO:0000313" key="3">
    <source>
        <dbReference type="Proteomes" id="UP000249754"/>
    </source>
</evidence>
<accession>A0A327RQS0</accession>
<dbReference type="SUPFAM" id="SSF53098">
    <property type="entry name" value="Ribonuclease H-like"/>
    <property type="match status" value="1"/>
</dbReference>
<sequence length="520" mass="60447">MNYYLSKLMTYHLVHQMEREGFSIQKIAEHLDMNWRTAKRLLQLSEQHYLIDLEQIQGRKRSLDSYEEFVKDKLVVYPGTPAAQMHDWLKEHHQEFPEISQKTVFNFVQAVRAKYNIPKTQQIRDYASVPELPYGLQAQVDFGFYNMQTTLGKTKKVQFFTFVLSRSRYKFIHFSDSPFTTTMVINAHELAFAAVCGCPSEIVYDQDRLFMVAENFGDLILTAGFRSYVAQSSFVTYFCRKADPESKGKVENVVKYVKQNFLYKRSFKDLDTLNMEAKAWLLRTANALEHGTTKKIPTAEFQIEKEFLHSWCPVILEPEAYAVYAVHKDNKISYKSNIYSLPLGTYKGKGTKILLKVTLEQLIIMNQKEEELCRHEICRLKGQKILSRDHGRDKETAITEMMNEFSDLMENKLQALNWVMQIKDHKPRYIRDQLQLLTATVIKLEPHLASQALNYACQHHIISATDFKAITEALKREQVKAELPPPIIIQLNPLNGESRKISDIIPDQSDLLTYDTYFSG</sequence>
<dbReference type="InterPro" id="IPR036397">
    <property type="entry name" value="RNaseH_sf"/>
</dbReference>